<comment type="caution">
    <text evidence="2">The sequence shown here is derived from an EMBL/GenBank/DDBJ whole genome shotgun (WGS) entry which is preliminary data.</text>
</comment>
<proteinExistence type="predicted"/>
<evidence type="ECO:0000313" key="3">
    <source>
        <dbReference type="Proteomes" id="UP001589818"/>
    </source>
</evidence>
<feature type="domain" description="AraC effector-binding" evidence="1">
    <location>
        <begin position="2"/>
        <end position="146"/>
    </location>
</feature>
<gene>
    <name evidence="2" type="ORF">ACFFJ8_24795</name>
</gene>
<dbReference type="SUPFAM" id="SSF55136">
    <property type="entry name" value="Probable bacterial effector-binding domain"/>
    <property type="match status" value="1"/>
</dbReference>
<dbReference type="InterPro" id="IPR029441">
    <property type="entry name" value="Cass2"/>
</dbReference>
<dbReference type="SMART" id="SM00871">
    <property type="entry name" value="AraC_E_bind"/>
    <property type="match status" value="1"/>
</dbReference>
<keyword evidence="3" id="KW-1185">Reference proteome</keyword>
<dbReference type="Pfam" id="PF14526">
    <property type="entry name" value="Cass2"/>
    <property type="match status" value="1"/>
</dbReference>
<evidence type="ECO:0000313" key="2">
    <source>
        <dbReference type="EMBL" id="MFC0394564.1"/>
    </source>
</evidence>
<dbReference type="InterPro" id="IPR010499">
    <property type="entry name" value="AraC_E-bd"/>
</dbReference>
<sequence>MMEVYLVEKEAIRLIGMSVQTKLQDAEANLVPLNDSYNKRIAEINNQVHSSFDYAVSIDPPDYHVETDEFTFIIGAEVDDLNDVPLGMVSLELPSYTYASVKKTGDSTFGFLMKWVNASPHFELAETYSIEFDRSQEEVTLMFPLKKK</sequence>
<dbReference type="Gene3D" id="3.20.80.10">
    <property type="entry name" value="Regulatory factor, effector binding domain"/>
    <property type="match status" value="1"/>
</dbReference>
<accession>A0ABV6JF70</accession>
<reference evidence="2 3" key="1">
    <citation type="submission" date="2024-09" db="EMBL/GenBank/DDBJ databases">
        <authorList>
            <person name="Sun Q."/>
            <person name="Mori K."/>
        </authorList>
    </citation>
    <scope>NUCLEOTIDE SEQUENCE [LARGE SCALE GENOMIC DNA]</scope>
    <source>
        <strain evidence="2 3">CCM 4839</strain>
    </source>
</reference>
<protein>
    <submittedName>
        <fullName evidence="2">GyrI-like domain-containing protein</fullName>
    </submittedName>
</protein>
<name>A0ABV6JF70_9BACL</name>
<dbReference type="RefSeq" id="WP_204815710.1">
    <property type="nucleotide sequence ID" value="NZ_JANHOF010000001.1"/>
</dbReference>
<dbReference type="InterPro" id="IPR011256">
    <property type="entry name" value="Reg_factor_effector_dom_sf"/>
</dbReference>
<organism evidence="2 3">
    <name type="scientific">Paenibacillus mendelii</name>
    <dbReference type="NCBI Taxonomy" id="206163"/>
    <lineage>
        <taxon>Bacteria</taxon>
        <taxon>Bacillati</taxon>
        <taxon>Bacillota</taxon>
        <taxon>Bacilli</taxon>
        <taxon>Bacillales</taxon>
        <taxon>Paenibacillaceae</taxon>
        <taxon>Paenibacillus</taxon>
    </lineage>
</organism>
<evidence type="ECO:0000259" key="1">
    <source>
        <dbReference type="SMART" id="SM00871"/>
    </source>
</evidence>
<dbReference type="Proteomes" id="UP001589818">
    <property type="component" value="Unassembled WGS sequence"/>
</dbReference>
<dbReference type="EMBL" id="JBHLVF010000041">
    <property type="protein sequence ID" value="MFC0394564.1"/>
    <property type="molecule type" value="Genomic_DNA"/>
</dbReference>